<dbReference type="InterPro" id="IPR046198">
    <property type="entry name" value="DUF6230"/>
</dbReference>
<dbReference type="Pfam" id="PF19741">
    <property type="entry name" value="DUF6230"/>
    <property type="match status" value="1"/>
</dbReference>
<reference evidence="2 3" key="1">
    <citation type="submission" date="2020-08" db="EMBL/GenBank/DDBJ databases">
        <title>Sequencing the genomes of 1000 actinobacteria strains.</title>
        <authorList>
            <person name="Klenk H.-P."/>
        </authorList>
    </citation>
    <scope>NUCLEOTIDE SEQUENCE [LARGE SCALE GENOMIC DNA]</scope>
    <source>
        <strain evidence="2 3">DSM 45584</strain>
    </source>
</reference>
<feature type="transmembrane region" description="Helical" evidence="1">
    <location>
        <begin position="21"/>
        <end position="44"/>
    </location>
</feature>
<dbReference type="RefSeq" id="WP_184730965.1">
    <property type="nucleotide sequence ID" value="NZ_JACHIW010000002.1"/>
</dbReference>
<name>A0A840QG26_9PSEU</name>
<evidence type="ECO:0000313" key="3">
    <source>
        <dbReference type="Proteomes" id="UP000584374"/>
    </source>
</evidence>
<gene>
    <name evidence="2" type="ORF">BJ970_006499</name>
</gene>
<keyword evidence="1" id="KW-1133">Transmembrane helix</keyword>
<comment type="caution">
    <text evidence="2">The sequence shown here is derived from an EMBL/GenBank/DDBJ whole genome shotgun (WGS) entry which is preliminary data.</text>
</comment>
<keyword evidence="1" id="KW-0472">Membrane</keyword>
<evidence type="ECO:0000313" key="2">
    <source>
        <dbReference type="EMBL" id="MBB5158900.1"/>
    </source>
</evidence>
<dbReference type="AlphaFoldDB" id="A0A840QG26"/>
<protein>
    <recommendedName>
        <fullName evidence="4">Cholesterol esterase</fullName>
    </recommendedName>
</protein>
<dbReference type="EMBL" id="JACHIW010000002">
    <property type="protein sequence ID" value="MBB5158900.1"/>
    <property type="molecule type" value="Genomic_DNA"/>
</dbReference>
<sequence length="201" mass="21337">MTDASGEQEPARPGRTRKARFAMVLFANLLATGVLLVLTATSALPVSFNLSGLPFKVSAERFDSDGFLQIPRLENTPDGRLPVGVTTVVSAEIRGLCESVVIPSPAGPVTVRITAGKQAPVTVKNLALNLTDLAGNTTFRELHLGPRPPGHEDPGAIGGILQRADSVSIDQLRVKTNTLAVGTMNLTDMRFKVVYGAEECF</sequence>
<keyword evidence="3" id="KW-1185">Reference proteome</keyword>
<dbReference type="Proteomes" id="UP000584374">
    <property type="component" value="Unassembled WGS sequence"/>
</dbReference>
<accession>A0A840QG26</accession>
<organism evidence="2 3">
    <name type="scientific">Saccharopolyspora phatthalungensis</name>
    <dbReference type="NCBI Taxonomy" id="664693"/>
    <lineage>
        <taxon>Bacteria</taxon>
        <taxon>Bacillati</taxon>
        <taxon>Actinomycetota</taxon>
        <taxon>Actinomycetes</taxon>
        <taxon>Pseudonocardiales</taxon>
        <taxon>Pseudonocardiaceae</taxon>
        <taxon>Saccharopolyspora</taxon>
    </lineage>
</organism>
<keyword evidence="1" id="KW-0812">Transmembrane</keyword>
<evidence type="ECO:0008006" key="4">
    <source>
        <dbReference type="Google" id="ProtNLM"/>
    </source>
</evidence>
<proteinExistence type="predicted"/>
<evidence type="ECO:0000256" key="1">
    <source>
        <dbReference type="SAM" id="Phobius"/>
    </source>
</evidence>